<feature type="region of interest" description="Disordered" evidence="1">
    <location>
        <begin position="201"/>
        <end position="242"/>
    </location>
</feature>
<evidence type="ECO:0000313" key="2">
    <source>
        <dbReference type="EMBL" id="KAG8040481.1"/>
    </source>
</evidence>
<dbReference type="AlphaFoldDB" id="A0A8J5QX70"/>
<dbReference type="Proteomes" id="UP000729913">
    <property type="component" value="Unassembled WGS sequence"/>
</dbReference>
<dbReference type="EMBL" id="JAAOIC020000020">
    <property type="protein sequence ID" value="KAG8040481.1"/>
    <property type="molecule type" value="Genomic_DNA"/>
</dbReference>
<name>A0A8J5QX70_9HYME</name>
<reference evidence="2" key="1">
    <citation type="submission" date="2020-03" db="EMBL/GenBank/DDBJ databases">
        <authorList>
            <person name="Chebbi M.A."/>
            <person name="Drezen J.M."/>
        </authorList>
    </citation>
    <scope>NUCLEOTIDE SEQUENCE</scope>
    <source>
        <tissue evidence="2">Whole body</tissue>
    </source>
</reference>
<sequence>MLEVKVTDKLLEGEDHDSHYQNVDTNFSPLMSTAFGNLKLSTVRQKNRFHRKFKTDGITKKTTKPKNLLSNSSKKKTIAVKVWETFGAVKRIRGSCSDVINTTDELIVHVDCIPASVRRLSIDDNYGETTDTFDINNSLYDQLESYNFNNNWKGEHRGGGASGNTRGSVERGRISGYGDHLDSMDDPSSREDISEMVQQNISSKPKTSNINRSESYKERIHHKRQLREKRKTSDPNLSKTNTHNIYTCADSHITSSPGLEFCLSFLMLPPKSYVEV</sequence>
<organism evidence="2 3">
    <name type="scientific">Cotesia typhae</name>
    <dbReference type="NCBI Taxonomy" id="2053667"/>
    <lineage>
        <taxon>Eukaryota</taxon>
        <taxon>Metazoa</taxon>
        <taxon>Ecdysozoa</taxon>
        <taxon>Arthropoda</taxon>
        <taxon>Hexapoda</taxon>
        <taxon>Insecta</taxon>
        <taxon>Pterygota</taxon>
        <taxon>Neoptera</taxon>
        <taxon>Endopterygota</taxon>
        <taxon>Hymenoptera</taxon>
        <taxon>Apocrita</taxon>
        <taxon>Ichneumonoidea</taxon>
        <taxon>Braconidae</taxon>
        <taxon>Microgastrinae</taxon>
        <taxon>Cotesia</taxon>
    </lineage>
</organism>
<accession>A0A8J5QX70</accession>
<gene>
    <name evidence="2" type="ORF">G9C98_002477</name>
</gene>
<comment type="caution">
    <text evidence="2">The sequence shown here is derived from an EMBL/GenBank/DDBJ whole genome shotgun (WGS) entry which is preliminary data.</text>
</comment>
<evidence type="ECO:0000313" key="3">
    <source>
        <dbReference type="Proteomes" id="UP000729913"/>
    </source>
</evidence>
<evidence type="ECO:0000256" key="1">
    <source>
        <dbReference type="SAM" id="MobiDB-lite"/>
    </source>
</evidence>
<protein>
    <submittedName>
        <fullName evidence="2">Uncharacterized protein</fullName>
    </submittedName>
</protein>
<proteinExistence type="predicted"/>
<dbReference type="OrthoDB" id="7610652at2759"/>
<feature type="compositionally biased region" description="Basic residues" evidence="1">
    <location>
        <begin position="219"/>
        <end position="230"/>
    </location>
</feature>
<reference evidence="2" key="2">
    <citation type="submission" date="2021-04" db="EMBL/GenBank/DDBJ databases">
        <title>Genome-wide patterns of bracovirus chromosomal integration into multiple host tissues during parasitism.</title>
        <authorList>
            <person name="Chebbi M.A.C."/>
        </authorList>
    </citation>
    <scope>NUCLEOTIDE SEQUENCE</scope>
    <source>
        <tissue evidence="2">Whole body</tissue>
    </source>
</reference>
<feature type="compositionally biased region" description="Polar residues" evidence="1">
    <location>
        <begin position="201"/>
        <end position="213"/>
    </location>
</feature>
<keyword evidence="3" id="KW-1185">Reference proteome</keyword>